<dbReference type="GO" id="GO:0005737">
    <property type="term" value="C:cytoplasm"/>
    <property type="evidence" value="ECO:0007669"/>
    <property type="project" value="TreeGrafter"/>
</dbReference>
<dbReference type="InterPro" id="IPR012337">
    <property type="entry name" value="RNaseH-like_sf"/>
</dbReference>
<dbReference type="InterPro" id="IPR051132">
    <property type="entry name" value="3-5_Exonuclease_domain"/>
</dbReference>
<keyword evidence="2" id="KW-0378">Hydrolase</keyword>
<proteinExistence type="predicted"/>
<dbReference type="EMBL" id="WHWC01000009">
    <property type="protein sequence ID" value="KAG8376235.1"/>
    <property type="molecule type" value="Genomic_DNA"/>
</dbReference>
<dbReference type="Gene3D" id="3.30.420.10">
    <property type="entry name" value="Ribonuclease H-like superfamily/Ribonuclease H"/>
    <property type="match status" value="1"/>
</dbReference>
<dbReference type="PANTHER" id="PTHR13620:SF76">
    <property type="entry name" value="WERNER SYNDROME-LIKE EXONUCLEASE"/>
    <property type="match status" value="1"/>
</dbReference>
<evidence type="ECO:0000313" key="4">
    <source>
        <dbReference type="EMBL" id="KAG8376235.1"/>
    </source>
</evidence>
<dbReference type="PANTHER" id="PTHR13620">
    <property type="entry name" value="3-5 EXONUCLEASE"/>
    <property type="match status" value="1"/>
</dbReference>
<keyword evidence="5" id="KW-1185">Reference proteome</keyword>
<dbReference type="AlphaFoldDB" id="A0AAV6X4B9"/>
<evidence type="ECO:0000256" key="2">
    <source>
        <dbReference type="ARBA" id="ARBA00022801"/>
    </source>
</evidence>
<dbReference type="GO" id="GO:0008408">
    <property type="term" value="F:3'-5' exonuclease activity"/>
    <property type="evidence" value="ECO:0007669"/>
    <property type="project" value="InterPro"/>
</dbReference>
<evidence type="ECO:0000256" key="1">
    <source>
        <dbReference type="ARBA" id="ARBA00022722"/>
    </source>
</evidence>
<dbReference type="SUPFAM" id="SSF53098">
    <property type="entry name" value="Ribonuclease H-like"/>
    <property type="match status" value="1"/>
</dbReference>
<dbReference type="FunFam" id="3.30.420.10:FF:000054">
    <property type="entry name" value="Werner Syndrome-like exonuclease"/>
    <property type="match status" value="1"/>
</dbReference>
<comment type="caution">
    <text evidence="4">The sequence shown here is derived from an EMBL/GenBank/DDBJ whole genome shotgun (WGS) entry which is preliminary data.</text>
</comment>
<sequence>MATYILLPNIPVFPRRPIIFTRRPCLLPQFSRPDVYSVPFYGEKIHVTVAKKNVHVQEWIFNVLRFYGPRLHKIYVGLDTEWRPNFAPEDDHPVAIIQLCIGHHCLIFQLLHADCIPRALHAFLGDSRFTFCGVGVQEDVKKLHDHHGLRVESIMDLNEVAGSKCGHMYRYMGLKKMAIAVLGKEMMKPKEVTLSAWDAVDLDVNQVEYAAIDAIVSFQLASVLSSM</sequence>
<protein>
    <recommendedName>
        <fullName evidence="3">3'-5' exonuclease domain-containing protein</fullName>
    </recommendedName>
</protein>
<name>A0AAV6X4B9_9LAMI</name>
<gene>
    <name evidence="4" type="ORF">BUALT_Bualt09G0042000</name>
</gene>
<keyword evidence="1" id="KW-0540">Nuclease</keyword>
<dbReference type="CDD" id="cd06141">
    <property type="entry name" value="WRN_exo"/>
    <property type="match status" value="1"/>
</dbReference>
<evidence type="ECO:0000259" key="3">
    <source>
        <dbReference type="Pfam" id="PF01612"/>
    </source>
</evidence>
<reference evidence="4" key="1">
    <citation type="submission" date="2019-10" db="EMBL/GenBank/DDBJ databases">
        <authorList>
            <person name="Zhang R."/>
            <person name="Pan Y."/>
            <person name="Wang J."/>
            <person name="Ma R."/>
            <person name="Yu S."/>
        </authorList>
    </citation>
    <scope>NUCLEOTIDE SEQUENCE</scope>
    <source>
        <strain evidence="4">LA-IB0</strain>
        <tissue evidence="4">Leaf</tissue>
    </source>
</reference>
<evidence type="ECO:0000313" key="5">
    <source>
        <dbReference type="Proteomes" id="UP000826271"/>
    </source>
</evidence>
<dbReference type="Proteomes" id="UP000826271">
    <property type="component" value="Unassembled WGS sequence"/>
</dbReference>
<dbReference type="InterPro" id="IPR002562">
    <property type="entry name" value="3'-5'_exonuclease_dom"/>
</dbReference>
<dbReference type="Pfam" id="PF01612">
    <property type="entry name" value="DNA_pol_A_exo1"/>
    <property type="match status" value="1"/>
</dbReference>
<feature type="domain" description="3'-5' exonuclease" evidence="3">
    <location>
        <begin position="75"/>
        <end position="225"/>
    </location>
</feature>
<dbReference type="GO" id="GO:0005634">
    <property type="term" value="C:nucleus"/>
    <property type="evidence" value="ECO:0007669"/>
    <property type="project" value="TreeGrafter"/>
</dbReference>
<organism evidence="4 5">
    <name type="scientific">Buddleja alternifolia</name>
    <dbReference type="NCBI Taxonomy" id="168488"/>
    <lineage>
        <taxon>Eukaryota</taxon>
        <taxon>Viridiplantae</taxon>
        <taxon>Streptophyta</taxon>
        <taxon>Embryophyta</taxon>
        <taxon>Tracheophyta</taxon>
        <taxon>Spermatophyta</taxon>
        <taxon>Magnoliopsida</taxon>
        <taxon>eudicotyledons</taxon>
        <taxon>Gunneridae</taxon>
        <taxon>Pentapetalae</taxon>
        <taxon>asterids</taxon>
        <taxon>lamiids</taxon>
        <taxon>Lamiales</taxon>
        <taxon>Scrophulariaceae</taxon>
        <taxon>Buddlejeae</taxon>
        <taxon>Buddleja</taxon>
    </lineage>
</organism>
<dbReference type="InterPro" id="IPR036397">
    <property type="entry name" value="RNaseH_sf"/>
</dbReference>
<dbReference type="GO" id="GO:0003676">
    <property type="term" value="F:nucleic acid binding"/>
    <property type="evidence" value="ECO:0007669"/>
    <property type="project" value="InterPro"/>
</dbReference>
<accession>A0AAV6X4B9</accession>
<dbReference type="GO" id="GO:0006139">
    <property type="term" value="P:nucleobase-containing compound metabolic process"/>
    <property type="evidence" value="ECO:0007669"/>
    <property type="project" value="InterPro"/>
</dbReference>